<dbReference type="OrthoDB" id="10332116at2759"/>
<gene>
    <name evidence="1" type="ORF">VCUG_01198</name>
</gene>
<protein>
    <submittedName>
        <fullName evidence="1">Uncharacterized protein</fullName>
    </submittedName>
</protein>
<organism evidence="1 2">
    <name type="scientific">Vavraia culicis (isolate floridensis)</name>
    <name type="common">Microsporidian parasite</name>
    <dbReference type="NCBI Taxonomy" id="948595"/>
    <lineage>
        <taxon>Eukaryota</taxon>
        <taxon>Fungi</taxon>
        <taxon>Fungi incertae sedis</taxon>
        <taxon>Microsporidia</taxon>
        <taxon>Pleistophoridae</taxon>
        <taxon>Vavraia</taxon>
    </lineage>
</organism>
<dbReference type="GeneID" id="19879079"/>
<dbReference type="RefSeq" id="XP_008074216.1">
    <property type="nucleotide sequence ID" value="XM_008076025.1"/>
</dbReference>
<dbReference type="OMA" id="HSTIICI"/>
<accession>L2GUK9</accession>
<evidence type="ECO:0000313" key="2">
    <source>
        <dbReference type="Proteomes" id="UP000011081"/>
    </source>
</evidence>
<sequence>MSHIKLDVFKNAKSYNSMNHSTIICIYMLSTLAMSWPFSSGMDDPLASEAAAAKAQEGILSDALTNESVKDAIARKAAATESVKKAARDQAMAEELAKPTLKPTHAEKSFASWLTSGKQDIMPTLLERESMKTNNPVTFNYLVRPKQMLELMQHD</sequence>
<dbReference type="AlphaFoldDB" id="L2GUK9"/>
<reference evidence="2" key="1">
    <citation type="submission" date="2011-03" db="EMBL/GenBank/DDBJ databases">
        <title>The genome sequence of Vavraia culicis strain floridensis.</title>
        <authorList>
            <consortium name="The Broad Institute Genome Sequencing Platform"/>
            <person name="Cuomo C."/>
            <person name="Becnel J."/>
            <person name="Sanscrainte N."/>
            <person name="Young S.K."/>
            <person name="Zeng Q."/>
            <person name="Gargeya S."/>
            <person name="Fitzgerald M."/>
            <person name="Haas B."/>
            <person name="Abouelleil A."/>
            <person name="Alvarado L."/>
            <person name="Arachchi H.M."/>
            <person name="Berlin A."/>
            <person name="Chapman S.B."/>
            <person name="Gearin G."/>
            <person name="Goldberg J."/>
            <person name="Griggs A."/>
            <person name="Gujja S."/>
            <person name="Hansen M."/>
            <person name="Heiman D."/>
            <person name="Howarth C."/>
            <person name="Larimer J."/>
            <person name="Lui A."/>
            <person name="MacDonald P.J.P."/>
            <person name="McCowen C."/>
            <person name="Montmayeur A."/>
            <person name="Murphy C."/>
            <person name="Neiman D."/>
            <person name="Pearson M."/>
            <person name="Priest M."/>
            <person name="Roberts A."/>
            <person name="Saif S."/>
            <person name="Shea T."/>
            <person name="Sisk P."/>
            <person name="Stolte C."/>
            <person name="Sykes S."/>
            <person name="Wortman J."/>
            <person name="Nusbaum C."/>
            <person name="Birren B."/>
        </authorList>
    </citation>
    <scope>NUCLEOTIDE SEQUENCE [LARGE SCALE GENOMIC DNA]</scope>
    <source>
        <strain evidence="2">floridensis</strain>
    </source>
</reference>
<dbReference type="Proteomes" id="UP000011081">
    <property type="component" value="Unassembled WGS sequence"/>
</dbReference>
<keyword evidence="2" id="KW-1185">Reference proteome</keyword>
<dbReference type="HOGENOM" id="CLU_1772627_0_0_1"/>
<dbReference type="VEuPathDB" id="MicrosporidiaDB:VCUG_01198"/>
<name>L2GUK9_VAVCU</name>
<dbReference type="EMBL" id="GL877420">
    <property type="protein sequence ID" value="ELA47314.1"/>
    <property type="molecule type" value="Genomic_DNA"/>
</dbReference>
<evidence type="ECO:0000313" key="1">
    <source>
        <dbReference type="EMBL" id="ELA47314.1"/>
    </source>
</evidence>
<proteinExistence type="predicted"/>
<dbReference type="InParanoid" id="L2GUK9"/>